<evidence type="ECO:0000313" key="4">
    <source>
        <dbReference type="Proteomes" id="UP001238163"/>
    </source>
</evidence>
<dbReference type="CDD" id="cd19756">
    <property type="entry name" value="Bbox2"/>
    <property type="match status" value="1"/>
</dbReference>
<comment type="caution">
    <text evidence="3">The sequence shown here is derived from an EMBL/GenBank/DDBJ whole genome shotgun (WGS) entry which is preliminary data.</text>
</comment>
<gene>
    <name evidence="3" type="ORF">J3R75_002040</name>
</gene>
<dbReference type="Gene3D" id="3.30.160.60">
    <property type="entry name" value="Classic Zinc Finger"/>
    <property type="match status" value="1"/>
</dbReference>
<proteinExistence type="predicted"/>
<dbReference type="GO" id="GO:0008270">
    <property type="term" value="F:zinc ion binding"/>
    <property type="evidence" value="ECO:0007669"/>
    <property type="project" value="InterPro"/>
</dbReference>
<keyword evidence="1" id="KW-0472">Membrane</keyword>
<dbReference type="RefSeq" id="WP_307261370.1">
    <property type="nucleotide sequence ID" value="NZ_JAUSVL010000001.1"/>
</dbReference>
<dbReference type="InterPro" id="IPR000315">
    <property type="entry name" value="Znf_B-box"/>
</dbReference>
<dbReference type="SUPFAM" id="SSF57845">
    <property type="entry name" value="B-box zinc-binding domain"/>
    <property type="match status" value="1"/>
</dbReference>
<keyword evidence="1" id="KW-1133">Transmembrane helix</keyword>
<dbReference type="AlphaFoldDB" id="A0AAE4APG2"/>
<reference evidence="3" key="1">
    <citation type="submission" date="2023-07" db="EMBL/GenBank/DDBJ databases">
        <title>Genomic Encyclopedia of Type Strains, Phase IV (KMG-IV): sequencing the most valuable type-strain genomes for metagenomic binning, comparative biology and taxonomic classification.</title>
        <authorList>
            <person name="Goeker M."/>
        </authorList>
    </citation>
    <scope>NUCLEOTIDE SEQUENCE</scope>
    <source>
        <strain evidence="3">DSM 24202</strain>
    </source>
</reference>
<evidence type="ECO:0000313" key="3">
    <source>
        <dbReference type="EMBL" id="MDQ0289933.1"/>
    </source>
</evidence>
<keyword evidence="4" id="KW-1185">Reference proteome</keyword>
<sequence length="143" mass="15739">MAAKKSLEGVVCLNHPDTPATARCATCAKPVCGQCAVLGGDQVFCSGVCRQNGLDSAVVVNDIMQIKKRGDFRRRVLLLLKLIILAGLVYAGWVYYNRHRDEIDSKVKDLDSRVKSIDIDSKVKGSVEKIDKSFEKLDKAVKD</sequence>
<keyword evidence="3" id="KW-0449">Lipoprotein</keyword>
<keyword evidence="1" id="KW-0812">Transmembrane</keyword>
<dbReference type="Pfam" id="PF00643">
    <property type="entry name" value="zf-B_box"/>
    <property type="match status" value="1"/>
</dbReference>
<evidence type="ECO:0000259" key="2">
    <source>
        <dbReference type="Pfam" id="PF00643"/>
    </source>
</evidence>
<protein>
    <submittedName>
        <fullName evidence="3">Outer membrane murein-binding lipoprotein Lpp</fullName>
    </submittedName>
</protein>
<dbReference type="Proteomes" id="UP001238163">
    <property type="component" value="Unassembled WGS sequence"/>
</dbReference>
<accession>A0AAE4APG2</accession>
<evidence type="ECO:0000256" key="1">
    <source>
        <dbReference type="SAM" id="Phobius"/>
    </source>
</evidence>
<feature type="transmembrane region" description="Helical" evidence="1">
    <location>
        <begin position="76"/>
        <end position="96"/>
    </location>
</feature>
<name>A0AAE4APG2_9BACT</name>
<organism evidence="3 4">
    <name type="scientific">Oligosphaera ethanolica</name>
    <dbReference type="NCBI Taxonomy" id="760260"/>
    <lineage>
        <taxon>Bacteria</taxon>
        <taxon>Pseudomonadati</taxon>
        <taxon>Lentisphaerota</taxon>
        <taxon>Oligosphaeria</taxon>
        <taxon>Oligosphaerales</taxon>
        <taxon>Oligosphaeraceae</taxon>
        <taxon>Oligosphaera</taxon>
    </lineage>
</organism>
<feature type="domain" description="B box-type" evidence="2">
    <location>
        <begin position="11"/>
        <end position="37"/>
    </location>
</feature>
<dbReference type="EMBL" id="JAUSVL010000001">
    <property type="protein sequence ID" value="MDQ0289933.1"/>
    <property type="molecule type" value="Genomic_DNA"/>
</dbReference>